<gene>
    <name evidence="3" type="ORF">EIN_034580</name>
</gene>
<sequence length="425" mass="48312">MKVSDSYTSFDDSSKSTNSAAYDTEPNTPYLLGGILLAIFMTTFSIFLLVMCFTPNHIIQPVIESTPNTILWKQFSYPQHIYPTSCTNITCPILSYIYHKSLSENTFLDDETCESLSDILMTNITNSTPKLFDGLYDPYSSPRKFAKNGLDIDIVSLESVYSVEQAKTLIKKSPVILTLINATNNCEIEGNTVEIPVESGRTFHVTQNVSNNGIKTFCVVGWDDTFAGGGFIIHGGIHSMGFYTGNVSTDYELQLCQNSRGSVDWIIDTTTYEENSYFDDTNTATMLKCNDPKLCKELGFYTIALKNPTGSRMYQVRMRYFDENNKYTGTLYFESIQQYELEYLFDRIMSKDRDPYCAYSFLSYSAFNTLKKLFILIPEMDYKQYSVAFTAYEYIITSNSKGIDIKTLAKEKPNKFTGKNLIFPE</sequence>
<proteinExistence type="predicted"/>
<evidence type="ECO:0000256" key="2">
    <source>
        <dbReference type="SAM" id="Phobius"/>
    </source>
</evidence>
<accession>A0A0A1TYC0</accession>
<feature type="transmembrane region" description="Helical" evidence="2">
    <location>
        <begin position="30"/>
        <end position="53"/>
    </location>
</feature>
<dbReference type="OrthoDB" id="26373at2759"/>
<dbReference type="RefSeq" id="XP_004185863.1">
    <property type="nucleotide sequence ID" value="XM_004185815.1"/>
</dbReference>
<dbReference type="AlphaFoldDB" id="A0A0A1TYC0"/>
<evidence type="ECO:0000313" key="3">
    <source>
        <dbReference type="EMBL" id="ELP86517.1"/>
    </source>
</evidence>
<dbReference type="Proteomes" id="UP000014680">
    <property type="component" value="Unassembled WGS sequence"/>
</dbReference>
<keyword evidence="2" id="KW-0812">Transmembrane</keyword>
<dbReference type="GeneID" id="14885462"/>
<organism evidence="3 4">
    <name type="scientific">Entamoeba invadens IP1</name>
    <dbReference type="NCBI Taxonomy" id="370355"/>
    <lineage>
        <taxon>Eukaryota</taxon>
        <taxon>Amoebozoa</taxon>
        <taxon>Evosea</taxon>
        <taxon>Archamoebae</taxon>
        <taxon>Mastigamoebida</taxon>
        <taxon>Entamoebidae</taxon>
        <taxon>Entamoeba</taxon>
    </lineage>
</organism>
<keyword evidence="2" id="KW-1133">Transmembrane helix</keyword>
<keyword evidence="2" id="KW-0472">Membrane</keyword>
<evidence type="ECO:0000313" key="4">
    <source>
        <dbReference type="Proteomes" id="UP000014680"/>
    </source>
</evidence>
<evidence type="ECO:0000256" key="1">
    <source>
        <dbReference type="SAM" id="MobiDB-lite"/>
    </source>
</evidence>
<dbReference type="VEuPathDB" id="AmoebaDB:EIN_034580"/>
<feature type="region of interest" description="Disordered" evidence="1">
    <location>
        <begin position="1"/>
        <end position="20"/>
    </location>
</feature>
<reference evidence="3 4" key="1">
    <citation type="submission" date="2012-10" db="EMBL/GenBank/DDBJ databases">
        <authorList>
            <person name="Zafar N."/>
            <person name="Inman J."/>
            <person name="Hall N."/>
            <person name="Lorenzi H."/>
            <person name="Caler E."/>
        </authorList>
    </citation>
    <scope>NUCLEOTIDE SEQUENCE [LARGE SCALE GENOMIC DNA]</scope>
    <source>
        <strain evidence="3 4">IP1</strain>
    </source>
</reference>
<dbReference type="OMA" id="IKNDYCT"/>
<dbReference type="KEGG" id="eiv:EIN_034580"/>
<dbReference type="EMBL" id="KB206969">
    <property type="protein sequence ID" value="ELP86517.1"/>
    <property type="molecule type" value="Genomic_DNA"/>
</dbReference>
<keyword evidence="4" id="KW-1185">Reference proteome</keyword>
<dbReference type="PANTHER" id="PTHR35899">
    <property type="entry name" value="PAPAIN FAMILY CYSTEINE PROTEASE DOMAIN CONTAINING PROTEIN"/>
    <property type="match status" value="1"/>
</dbReference>
<protein>
    <submittedName>
        <fullName evidence="3">Uncharacterized protein</fullName>
    </submittedName>
</protein>
<dbReference type="PANTHER" id="PTHR35899:SF1">
    <property type="entry name" value="PEPTIDASE C1A PAPAIN C-TERMINAL DOMAIN-CONTAINING PROTEIN"/>
    <property type="match status" value="1"/>
</dbReference>
<name>A0A0A1TYC0_ENTIV</name>